<gene>
    <name evidence="1" type="ORF">UFOPK1650_00349</name>
</gene>
<dbReference type="EMBL" id="CAEZTJ010000030">
    <property type="protein sequence ID" value="CAB4563946.1"/>
    <property type="molecule type" value="Genomic_DNA"/>
</dbReference>
<reference evidence="1" key="1">
    <citation type="submission" date="2020-05" db="EMBL/GenBank/DDBJ databases">
        <authorList>
            <person name="Chiriac C."/>
            <person name="Salcher M."/>
            <person name="Ghai R."/>
            <person name="Kavagutti S V."/>
        </authorList>
    </citation>
    <scope>NUCLEOTIDE SEQUENCE</scope>
</reference>
<sequence>MCSRVTCGTCKKYTWSGCGEHVEEALYGLSESQICQCDSTPSASSGGFFSKLFGGK</sequence>
<protein>
    <submittedName>
        <fullName evidence="1">Unannotated protein</fullName>
    </submittedName>
</protein>
<accession>A0A6J6DKQ2</accession>
<name>A0A6J6DKQ2_9ZZZZ</name>
<dbReference type="AlphaFoldDB" id="A0A6J6DKQ2"/>
<dbReference type="PANTHER" id="PTHR34724:SF2">
    <property type="entry name" value="OS12G0596101 PROTEIN"/>
    <property type="match status" value="1"/>
</dbReference>
<dbReference type="PANTHER" id="PTHR34724">
    <property type="entry name" value="OS12G0596101 PROTEIN"/>
    <property type="match status" value="1"/>
</dbReference>
<proteinExistence type="predicted"/>
<organism evidence="1">
    <name type="scientific">freshwater metagenome</name>
    <dbReference type="NCBI Taxonomy" id="449393"/>
    <lineage>
        <taxon>unclassified sequences</taxon>
        <taxon>metagenomes</taxon>
        <taxon>ecological metagenomes</taxon>
    </lineage>
</organism>
<evidence type="ECO:0000313" key="1">
    <source>
        <dbReference type="EMBL" id="CAB4563946.1"/>
    </source>
</evidence>